<dbReference type="InterPro" id="IPR036047">
    <property type="entry name" value="F-box-like_dom_sf"/>
</dbReference>
<evidence type="ECO:0000313" key="4">
    <source>
        <dbReference type="Proteomes" id="UP000439903"/>
    </source>
</evidence>
<dbReference type="SMART" id="SM00368">
    <property type="entry name" value="LRR_RI"/>
    <property type="match status" value="3"/>
</dbReference>
<accession>A0A8H4EST9</accession>
<dbReference type="OrthoDB" id="2125396at2759"/>
<gene>
    <name evidence="3" type="ORF">F8M41_000457</name>
</gene>
<dbReference type="EMBL" id="WTPW01000104">
    <property type="protein sequence ID" value="KAF0547680.1"/>
    <property type="molecule type" value="Genomic_DNA"/>
</dbReference>
<dbReference type="Gene3D" id="3.80.10.10">
    <property type="entry name" value="Ribonuclease Inhibitor"/>
    <property type="match status" value="3"/>
</dbReference>
<keyword evidence="1" id="KW-0677">Repeat</keyword>
<dbReference type="PANTHER" id="PTHR24111">
    <property type="entry name" value="LEUCINE-RICH REPEAT-CONTAINING PROTEIN 34"/>
    <property type="match status" value="1"/>
</dbReference>
<dbReference type="InterPro" id="IPR001611">
    <property type="entry name" value="Leu-rich_rpt"/>
</dbReference>
<dbReference type="AlphaFoldDB" id="A0A8H4EST9"/>
<sequence length="374" mass="42913">MIRLSNECFLEIFSYLKQYETLFSCLLVSRQWFRFVAPILWSKPLKDFSDARIIRIYLSLLNIEEQVSLIPFDIILPNGPKPLINYASFTVSYENSHLNESIEYWIEKEGRGSRNFSYFDDEYYSVTQTIKCSLIAMLLRTSERLKSVTFKGYDYGLFKKTLVESLYRNSAIKEIRLDWLNFDSDDIKAITDALFKNTSLKSLSIRYIDNECGKLLAEALYEHSVLSSLNFCYFNLGDEDGKALANVLYKNTTLTSLDLYGSLLSVESVKMLAKALYNNSSLTSLNLDNQLGVEGVKLLATALHKNSSLTSLNLDANQLGDEGGKAIDDNFESDDYLSDSDGGSEEFDAYWKIERMLRNIRKKIRKDIKITFAY</sequence>
<dbReference type="SUPFAM" id="SSF52047">
    <property type="entry name" value="RNI-like"/>
    <property type="match status" value="1"/>
</dbReference>
<organism evidence="3 4">
    <name type="scientific">Gigaspora margarita</name>
    <dbReference type="NCBI Taxonomy" id="4874"/>
    <lineage>
        <taxon>Eukaryota</taxon>
        <taxon>Fungi</taxon>
        <taxon>Fungi incertae sedis</taxon>
        <taxon>Mucoromycota</taxon>
        <taxon>Glomeromycotina</taxon>
        <taxon>Glomeromycetes</taxon>
        <taxon>Diversisporales</taxon>
        <taxon>Gigasporaceae</taxon>
        <taxon>Gigaspora</taxon>
    </lineage>
</organism>
<evidence type="ECO:0000313" key="3">
    <source>
        <dbReference type="EMBL" id="KAF0547680.1"/>
    </source>
</evidence>
<name>A0A8H4EST9_GIGMA</name>
<feature type="domain" description="F-box" evidence="2">
    <location>
        <begin position="6"/>
        <end position="44"/>
    </location>
</feature>
<keyword evidence="4" id="KW-1185">Reference proteome</keyword>
<dbReference type="Pfam" id="PF13516">
    <property type="entry name" value="LRR_6"/>
    <property type="match status" value="2"/>
</dbReference>
<dbReference type="PANTHER" id="PTHR24111:SF0">
    <property type="entry name" value="LEUCINE-RICH REPEAT-CONTAINING PROTEIN"/>
    <property type="match status" value="1"/>
</dbReference>
<evidence type="ECO:0000259" key="2">
    <source>
        <dbReference type="Pfam" id="PF12937"/>
    </source>
</evidence>
<evidence type="ECO:0000256" key="1">
    <source>
        <dbReference type="ARBA" id="ARBA00022737"/>
    </source>
</evidence>
<dbReference type="Proteomes" id="UP000439903">
    <property type="component" value="Unassembled WGS sequence"/>
</dbReference>
<protein>
    <submittedName>
        <fullName evidence="3">RNI-like protein</fullName>
    </submittedName>
</protein>
<reference evidence="3 4" key="1">
    <citation type="journal article" date="2019" name="Environ. Microbiol.">
        <title>At the nexus of three kingdoms: the genome of the mycorrhizal fungus Gigaspora margarita provides insights into plant, endobacterial and fungal interactions.</title>
        <authorList>
            <person name="Venice F."/>
            <person name="Ghignone S."/>
            <person name="Salvioli di Fossalunga A."/>
            <person name="Amselem J."/>
            <person name="Novero M."/>
            <person name="Xianan X."/>
            <person name="Sedzielewska Toro K."/>
            <person name="Morin E."/>
            <person name="Lipzen A."/>
            <person name="Grigoriev I.V."/>
            <person name="Henrissat B."/>
            <person name="Martin F.M."/>
            <person name="Bonfante P."/>
        </authorList>
    </citation>
    <scope>NUCLEOTIDE SEQUENCE [LARGE SCALE GENOMIC DNA]</scope>
    <source>
        <strain evidence="3 4">BEG34</strain>
    </source>
</reference>
<dbReference type="SUPFAM" id="SSF81383">
    <property type="entry name" value="F-box domain"/>
    <property type="match status" value="1"/>
</dbReference>
<dbReference type="Pfam" id="PF12937">
    <property type="entry name" value="F-box-like"/>
    <property type="match status" value="1"/>
</dbReference>
<dbReference type="InterPro" id="IPR001810">
    <property type="entry name" value="F-box_dom"/>
</dbReference>
<proteinExistence type="predicted"/>
<dbReference type="InterPro" id="IPR052201">
    <property type="entry name" value="LRR-containing_regulator"/>
</dbReference>
<comment type="caution">
    <text evidence="3">The sequence shown here is derived from an EMBL/GenBank/DDBJ whole genome shotgun (WGS) entry which is preliminary data.</text>
</comment>
<dbReference type="InterPro" id="IPR032675">
    <property type="entry name" value="LRR_dom_sf"/>
</dbReference>